<proteinExistence type="predicted"/>
<dbReference type="AlphaFoldDB" id="A0A6J7I3I2"/>
<protein>
    <submittedName>
        <fullName evidence="1">Unannotated protein</fullName>
    </submittedName>
</protein>
<name>A0A6J7I3I2_9ZZZZ</name>
<accession>A0A6J7I3I2</accession>
<dbReference type="EMBL" id="CAFBMG010000305">
    <property type="protein sequence ID" value="CAB4925157.1"/>
    <property type="molecule type" value="Genomic_DNA"/>
</dbReference>
<evidence type="ECO:0000313" key="1">
    <source>
        <dbReference type="EMBL" id="CAB4925157.1"/>
    </source>
</evidence>
<reference evidence="1" key="1">
    <citation type="submission" date="2020-05" db="EMBL/GenBank/DDBJ databases">
        <authorList>
            <person name="Chiriac C."/>
            <person name="Salcher M."/>
            <person name="Ghai R."/>
            <person name="Kavagutti S V."/>
        </authorList>
    </citation>
    <scope>NUCLEOTIDE SEQUENCE</scope>
</reference>
<gene>
    <name evidence="1" type="ORF">UFOPK3519_02150</name>
</gene>
<organism evidence="1">
    <name type="scientific">freshwater metagenome</name>
    <dbReference type="NCBI Taxonomy" id="449393"/>
    <lineage>
        <taxon>unclassified sequences</taxon>
        <taxon>metagenomes</taxon>
        <taxon>ecological metagenomes</taxon>
    </lineage>
</organism>
<sequence>MKQLSEANIKFFTKLLTDETCGRGVDGEFRKELKKVDLTLVLPVGHHALNLAGDLLCMAPHELVS</sequence>